<dbReference type="GO" id="GO:0006281">
    <property type="term" value="P:DNA repair"/>
    <property type="evidence" value="ECO:0007669"/>
    <property type="project" value="UniProtKB-KW"/>
</dbReference>
<dbReference type="GO" id="GO:0046872">
    <property type="term" value="F:metal ion binding"/>
    <property type="evidence" value="ECO:0007669"/>
    <property type="project" value="UniProtKB-KW"/>
</dbReference>
<dbReference type="GO" id="GO:0016787">
    <property type="term" value="F:hydrolase activity"/>
    <property type="evidence" value="ECO:0007669"/>
    <property type="project" value="UniProtKB-KW"/>
</dbReference>
<evidence type="ECO:0000256" key="3">
    <source>
        <dbReference type="ARBA" id="ARBA00022722"/>
    </source>
</evidence>
<evidence type="ECO:0000256" key="7">
    <source>
        <dbReference type="ARBA" id="ARBA00022842"/>
    </source>
</evidence>
<name>A0A399SSA8_9BACT</name>
<feature type="domain" description="Endonuclease/exonuclease/phosphatase" evidence="10">
    <location>
        <begin position="64"/>
        <end position="309"/>
    </location>
</feature>
<keyword evidence="12" id="KW-1185">Reference proteome</keyword>
<evidence type="ECO:0000256" key="9">
    <source>
        <dbReference type="SAM" id="Phobius"/>
    </source>
</evidence>
<keyword evidence="9" id="KW-0472">Membrane</keyword>
<feature type="transmembrane region" description="Helical" evidence="9">
    <location>
        <begin position="30"/>
        <end position="49"/>
    </location>
</feature>
<evidence type="ECO:0000256" key="1">
    <source>
        <dbReference type="ARBA" id="ARBA00001936"/>
    </source>
</evidence>
<dbReference type="SUPFAM" id="SSF56219">
    <property type="entry name" value="DNase I-like"/>
    <property type="match status" value="1"/>
</dbReference>
<proteinExistence type="predicted"/>
<dbReference type="PANTHER" id="PTHR15822">
    <property type="entry name" value="TRAF AND TNF RECEPTOR-ASSOCIATED PROTEIN"/>
    <property type="match status" value="1"/>
</dbReference>
<dbReference type="InterPro" id="IPR005135">
    <property type="entry name" value="Endo/exonuclease/phosphatase"/>
</dbReference>
<keyword evidence="7" id="KW-0460">Magnesium</keyword>
<dbReference type="CDD" id="cd09084">
    <property type="entry name" value="EEP-2"/>
    <property type="match status" value="1"/>
</dbReference>
<feature type="transmembrane region" description="Helical" evidence="9">
    <location>
        <begin position="6"/>
        <end position="25"/>
    </location>
</feature>
<keyword evidence="9" id="KW-1133">Transmembrane helix</keyword>
<evidence type="ECO:0000313" key="11">
    <source>
        <dbReference type="EMBL" id="RIJ45351.1"/>
    </source>
</evidence>
<keyword evidence="5" id="KW-0227">DNA damage</keyword>
<dbReference type="InterPro" id="IPR051547">
    <property type="entry name" value="TDP2-like"/>
</dbReference>
<dbReference type="Pfam" id="PF03372">
    <property type="entry name" value="Exo_endo_phos"/>
    <property type="match status" value="1"/>
</dbReference>
<evidence type="ECO:0000256" key="8">
    <source>
        <dbReference type="ARBA" id="ARBA00023204"/>
    </source>
</evidence>
<evidence type="ECO:0000256" key="2">
    <source>
        <dbReference type="ARBA" id="ARBA00001946"/>
    </source>
</evidence>
<evidence type="ECO:0000313" key="12">
    <source>
        <dbReference type="Proteomes" id="UP000265926"/>
    </source>
</evidence>
<evidence type="ECO:0000256" key="6">
    <source>
        <dbReference type="ARBA" id="ARBA00022801"/>
    </source>
</evidence>
<organism evidence="11 12">
    <name type="scientific">Maribellus luteus</name>
    <dbReference type="NCBI Taxonomy" id="2305463"/>
    <lineage>
        <taxon>Bacteria</taxon>
        <taxon>Pseudomonadati</taxon>
        <taxon>Bacteroidota</taxon>
        <taxon>Bacteroidia</taxon>
        <taxon>Marinilabiliales</taxon>
        <taxon>Prolixibacteraceae</taxon>
        <taxon>Maribellus</taxon>
    </lineage>
</organism>
<sequence length="320" mass="36738">MPALLGLAYPFLLLGNIAFVVFWLVFKKKFLLFSLLVMLAGCGFIGRFYQFSGRSSESSDIKVLSYNVRHFTGGDDKNTRKLNAEDFVSFFDEQKADIICLQESRLRKNKVFNLAETVSKLENIKHYQFASTSSTFGSVTMTRFPIVDMGEIRFKDTRNISIYTDVKVDEDTIRIYNVHLQSYHIDRNNYAMLESVETEEEQRKEAAKVLLKQMRDGWKMRAVQVETIRKHMDESPYRVIVCGDFNDTPASYSYQTLSAALEDAFVSSGKGVGRTYVGDLPSFRIDYILHSPSMKAYNFETIDLPYSDHLPISCDLVIEH</sequence>
<dbReference type="Proteomes" id="UP000265926">
    <property type="component" value="Unassembled WGS sequence"/>
</dbReference>
<dbReference type="Gene3D" id="3.60.10.10">
    <property type="entry name" value="Endonuclease/exonuclease/phosphatase"/>
    <property type="match status" value="1"/>
</dbReference>
<keyword evidence="4" id="KW-0479">Metal-binding</keyword>
<dbReference type="PANTHER" id="PTHR15822:SF4">
    <property type="entry name" value="TYROSYL-DNA PHOSPHODIESTERASE 2"/>
    <property type="match status" value="1"/>
</dbReference>
<comment type="cofactor">
    <cofactor evidence="1">
        <name>Mn(2+)</name>
        <dbReference type="ChEBI" id="CHEBI:29035"/>
    </cofactor>
</comment>
<comment type="cofactor">
    <cofactor evidence="2">
        <name>Mg(2+)</name>
        <dbReference type="ChEBI" id="CHEBI:18420"/>
    </cofactor>
</comment>
<accession>A0A399SSA8</accession>
<evidence type="ECO:0000256" key="5">
    <source>
        <dbReference type="ARBA" id="ARBA00022763"/>
    </source>
</evidence>
<dbReference type="EMBL" id="QWGR01000028">
    <property type="protein sequence ID" value="RIJ45351.1"/>
    <property type="molecule type" value="Genomic_DNA"/>
</dbReference>
<dbReference type="InterPro" id="IPR036691">
    <property type="entry name" value="Endo/exonu/phosph_ase_sf"/>
</dbReference>
<protein>
    <recommendedName>
        <fullName evidence="10">Endonuclease/exonuclease/phosphatase domain-containing protein</fullName>
    </recommendedName>
</protein>
<dbReference type="AlphaFoldDB" id="A0A399SSA8"/>
<evidence type="ECO:0000259" key="10">
    <source>
        <dbReference type="Pfam" id="PF03372"/>
    </source>
</evidence>
<keyword evidence="9" id="KW-0812">Transmembrane</keyword>
<evidence type="ECO:0000256" key="4">
    <source>
        <dbReference type="ARBA" id="ARBA00022723"/>
    </source>
</evidence>
<keyword evidence="3" id="KW-0540">Nuclease</keyword>
<reference evidence="11 12" key="1">
    <citation type="submission" date="2018-08" db="EMBL/GenBank/DDBJ databases">
        <title>Pallidiluteibacterium maritimus gen. nov., sp. nov., isolated from coastal sediment.</title>
        <authorList>
            <person name="Zhou L.Y."/>
        </authorList>
    </citation>
    <scope>NUCLEOTIDE SEQUENCE [LARGE SCALE GENOMIC DNA]</scope>
    <source>
        <strain evidence="11 12">XSD2</strain>
    </source>
</reference>
<dbReference type="GO" id="GO:0004518">
    <property type="term" value="F:nuclease activity"/>
    <property type="evidence" value="ECO:0007669"/>
    <property type="project" value="UniProtKB-KW"/>
</dbReference>
<keyword evidence="6" id="KW-0378">Hydrolase</keyword>
<comment type="caution">
    <text evidence="11">The sequence shown here is derived from an EMBL/GenBank/DDBJ whole genome shotgun (WGS) entry which is preliminary data.</text>
</comment>
<keyword evidence="8" id="KW-0234">DNA repair</keyword>
<gene>
    <name evidence="11" type="ORF">D1614_23290</name>
</gene>